<dbReference type="InterPro" id="IPR021969">
    <property type="entry name" value="DUF3579"/>
</dbReference>
<dbReference type="EMBL" id="FMWD01000006">
    <property type="protein sequence ID" value="SCZ61173.1"/>
    <property type="molecule type" value="Genomic_DNA"/>
</dbReference>
<sequence length="90" mass="10227">MSEQTGKIIIKGVTRDGRKFRPSDWAQRLTTAVARPGPKGRVRFHPKVAMTTKDGVNCVVIDRSLEEEDPMLFEFLTNFADFNNLDVEET</sequence>
<keyword evidence="2" id="KW-1185">Reference proteome</keyword>
<organism evidence="1 2">
    <name type="scientific">Thiohalomonas denitrificans</name>
    <dbReference type="NCBI Taxonomy" id="415747"/>
    <lineage>
        <taxon>Bacteria</taxon>
        <taxon>Pseudomonadati</taxon>
        <taxon>Pseudomonadota</taxon>
        <taxon>Gammaproteobacteria</taxon>
        <taxon>Thiohalomonadales</taxon>
        <taxon>Thiohalomonadaceae</taxon>
        <taxon>Thiohalomonas</taxon>
    </lineage>
</organism>
<dbReference type="AlphaFoldDB" id="A0A1G5QH27"/>
<dbReference type="OrthoDB" id="9814727at2"/>
<accession>A0A1G5QH27</accession>
<evidence type="ECO:0000313" key="1">
    <source>
        <dbReference type="EMBL" id="SCZ61173.1"/>
    </source>
</evidence>
<evidence type="ECO:0008006" key="3">
    <source>
        <dbReference type="Google" id="ProtNLM"/>
    </source>
</evidence>
<dbReference type="STRING" id="415747.SAMN03097708_02095"/>
<protein>
    <recommendedName>
        <fullName evidence="3">DUF3579 domain-containing protein</fullName>
    </recommendedName>
</protein>
<proteinExistence type="predicted"/>
<dbReference type="Proteomes" id="UP000199648">
    <property type="component" value="Unassembled WGS sequence"/>
</dbReference>
<dbReference type="RefSeq" id="WP_092996495.1">
    <property type="nucleotide sequence ID" value="NZ_FMWD01000006.1"/>
</dbReference>
<dbReference type="Pfam" id="PF12112">
    <property type="entry name" value="DUF3579"/>
    <property type="match status" value="1"/>
</dbReference>
<dbReference type="Gene3D" id="3.30.70.2340">
    <property type="entry name" value="Uncharacterised protein PF12112 family, DUF3579"/>
    <property type="match status" value="1"/>
</dbReference>
<evidence type="ECO:0000313" key="2">
    <source>
        <dbReference type="Proteomes" id="UP000199648"/>
    </source>
</evidence>
<gene>
    <name evidence="1" type="ORF">SAMN03097708_02095</name>
</gene>
<reference evidence="1 2" key="1">
    <citation type="submission" date="2016-10" db="EMBL/GenBank/DDBJ databases">
        <authorList>
            <person name="de Groot N.N."/>
        </authorList>
    </citation>
    <scope>NUCLEOTIDE SEQUENCE [LARGE SCALE GENOMIC DNA]</scope>
    <source>
        <strain evidence="1 2">HLD2</strain>
    </source>
</reference>
<name>A0A1G5QH27_9GAMM</name>